<protein>
    <recommendedName>
        <fullName evidence="4 13">Tetraacyldisaccharide 4'-kinase</fullName>
        <ecNumber evidence="3 13">2.7.1.130</ecNumber>
    </recommendedName>
    <alternativeName>
        <fullName evidence="12 13">Lipid A 4'-kinase</fullName>
    </alternativeName>
</protein>
<dbReference type="SUPFAM" id="SSF52540">
    <property type="entry name" value="P-loop containing nucleoside triphosphate hydrolases"/>
    <property type="match status" value="1"/>
</dbReference>
<keyword evidence="6 13" id="KW-0441">Lipid A biosynthesis</keyword>
<evidence type="ECO:0000256" key="10">
    <source>
        <dbReference type="ARBA" id="ARBA00022840"/>
    </source>
</evidence>
<evidence type="ECO:0000256" key="2">
    <source>
        <dbReference type="ARBA" id="ARBA00004870"/>
    </source>
</evidence>
<dbReference type="InterPro" id="IPR027417">
    <property type="entry name" value="P-loop_NTPase"/>
</dbReference>
<evidence type="ECO:0000313" key="14">
    <source>
        <dbReference type="EMBL" id="MFD2592149.1"/>
    </source>
</evidence>
<evidence type="ECO:0000256" key="11">
    <source>
        <dbReference type="ARBA" id="ARBA00023098"/>
    </source>
</evidence>
<dbReference type="PANTHER" id="PTHR42724:SF1">
    <property type="entry name" value="TETRAACYLDISACCHARIDE 4'-KINASE, MITOCHONDRIAL-RELATED"/>
    <property type="match status" value="1"/>
</dbReference>
<keyword evidence="15" id="KW-1185">Reference proteome</keyword>
<dbReference type="EC" id="2.7.1.130" evidence="3 13"/>
<evidence type="ECO:0000256" key="12">
    <source>
        <dbReference type="ARBA" id="ARBA00029757"/>
    </source>
</evidence>
<evidence type="ECO:0000256" key="8">
    <source>
        <dbReference type="ARBA" id="ARBA00022741"/>
    </source>
</evidence>
<evidence type="ECO:0000256" key="1">
    <source>
        <dbReference type="ARBA" id="ARBA00002274"/>
    </source>
</evidence>
<dbReference type="Pfam" id="PF02606">
    <property type="entry name" value="LpxK"/>
    <property type="match status" value="1"/>
</dbReference>
<evidence type="ECO:0000256" key="7">
    <source>
        <dbReference type="ARBA" id="ARBA00022679"/>
    </source>
</evidence>
<keyword evidence="8 13" id="KW-0547">Nucleotide-binding</keyword>
<dbReference type="NCBIfam" id="TIGR00682">
    <property type="entry name" value="lpxK"/>
    <property type="match status" value="1"/>
</dbReference>
<proteinExistence type="inferred from homology"/>
<comment type="caution">
    <text evidence="14">The sequence shown here is derived from an EMBL/GenBank/DDBJ whole genome shotgun (WGS) entry which is preliminary data.</text>
</comment>
<evidence type="ECO:0000256" key="4">
    <source>
        <dbReference type="ARBA" id="ARBA00016436"/>
    </source>
</evidence>
<keyword evidence="5 13" id="KW-0444">Lipid biosynthesis</keyword>
<evidence type="ECO:0000313" key="15">
    <source>
        <dbReference type="Proteomes" id="UP001597459"/>
    </source>
</evidence>
<evidence type="ECO:0000256" key="9">
    <source>
        <dbReference type="ARBA" id="ARBA00022777"/>
    </source>
</evidence>
<keyword evidence="9 13" id="KW-0418">Kinase</keyword>
<accession>A0ABW5ND59</accession>
<comment type="pathway">
    <text evidence="2 13">Glycolipid biosynthesis; lipid IV(A) biosynthesis; lipid IV(A) from (3R)-3-hydroxytetradecanoyl-[acyl-carrier-protein] and UDP-N-acetyl-alpha-D-glucosamine: step 6/6.</text>
</comment>
<name>A0ABW5ND59_9FLAO</name>
<evidence type="ECO:0000256" key="3">
    <source>
        <dbReference type="ARBA" id="ARBA00012071"/>
    </source>
</evidence>
<dbReference type="Proteomes" id="UP001597459">
    <property type="component" value="Unassembled WGS sequence"/>
</dbReference>
<evidence type="ECO:0000256" key="6">
    <source>
        <dbReference type="ARBA" id="ARBA00022556"/>
    </source>
</evidence>
<organism evidence="14 15">
    <name type="scientific">Aquimarina hainanensis</name>
    <dbReference type="NCBI Taxonomy" id="1578017"/>
    <lineage>
        <taxon>Bacteria</taxon>
        <taxon>Pseudomonadati</taxon>
        <taxon>Bacteroidota</taxon>
        <taxon>Flavobacteriia</taxon>
        <taxon>Flavobacteriales</taxon>
        <taxon>Flavobacteriaceae</taxon>
        <taxon>Aquimarina</taxon>
    </lineage>
</organism>
<keyword evidence="11 13" id="KW-0443">Lipid metabolism</keyword>
<comment type="catalytic activity">
    <reaction evidence="13">
        <text>a lipid A disaccharide + ATP = a lipid IVA + ADP + H(+)</text>
        <dbReference type="Rhea" id="RHEA:67840"/>
        <dbReference type="ChEBI" id="CHEBI:15378"/>
        <dbReference type="ChEBI" id="CHEBI:30616"/>
        <dbReference type="ChEBI" id="CHEBI:176343"/>
        <dbReference type="ChEBI" id="CHEBI:176425"/>
        <dbReference type="ChEBI" id="CHEBI:456216"/>
        <dbReference type="EC" id="2.7.1.130"/>
    </reaction>
</comment>
<comment type="function">
    <text evidence="1 13">Transfers the gamma-phosphate of ATP to the 4'-position of a tetraacyldisaccharide 1-phosphate intermediate (termed DS-1-P) to form tetraacyldisaccharide 1,4'-bis-phosphate (lipid IVA).</text>
</comment>
<dbReference type="InterPro" id="IPR003758">
    <property type="entry name" value="LpxK"/>
</dbReference>
<reference evidence="15" key="1">
    <citation type="journal article" date="2019" name="Int. J. Syst. Evol. Microbiol.">
        <title>The Global Catalogue of Microorganisms (GCM) 10K type strain sequencing project: providing services to taxonomists for standard genome sequencing and annotation.</title>
        <authorList>
            <consortium name="The Broad Institute Genomics Platform"/>
            <consortium name="The Broad Institute Genome Sequencing Center for Infectious Disease"/>
            <person name="Wu L."/>
            <person name="Ma J."/>
        </authorList>
    </citation>
    <scope>NUCLEOTIDE SEQUENCE [LARGE SCALE GENOMIC DNA]</scope>
    <source>
        <strain evidence="15">KCTC 42423</strain>
    </source>
</reference>
<dbReference type="HAMAP" id="MF_00409">
    <property type="entry name" value="LpxK"/>
    <property type="match status" value="1"/>
</dbReference>
<evidence type="ECO:0000256" key="13">
    <source>
        <dbReference type="HAMAP-Rule" id="MF_00409"/>
    </source>
</evidence>
<sequence length="336" mass="38399">MNVLRKLLLPIVPFYYVITWVRNKLYDIGVFTAVSYDFPVIAVGNLSVGGTGKSPMVEYLVDLLKDSLQVATLSRGYKRKTSGFQLVTVNATAEEVGDEPLQFKTKFEEVLVAVDADRRNGISSLRKMDPRPELILLDDAYQHRKVKAGFYILLTAYYDLYLDDIVLPTGSLREPISGVNRANMIVVTKCPKALTIDEQQVIERRMRLRPDQQLFFATIAYQHSIVSGEKSVLLEELKDTSFTLVTGIANPAPLVAHYERMGLKFVHKKFPDHHNFTDKEIAALKQETLLVTTEKDYMRLKGSFEKGQLWYQPIQMELLGNKEHFEKEIIDYAKKK</sequence>
<dbReference type="EMBL" id="JBHULX010000030">
    <property type="protein sequence ID" value="MFD2592149.1"/>
    <property type="molecule type" value="Genomic_DNA"/>
</dbReference>
<comment type="caution">
    <text evidence="13">Lacks conserved residue(s) required for the propagation of feature annotation.</text>
</comment>
<keyword evidence="7 13" id="KW-0808">Transferase</keyword>
<keyword evidence="10 13" id="KW-0067">ATP-binding</keyword>
<dbReference type="GO" id="GO:0009029">
    <property type="term" value="F:lipid-A 4'-kinase activity"/>
    <property type="evidence" value="ECO:0007669"/>
    <property type="project" value="UniProtKB-EC"/>
</dbReference>
<dbReference type="PANTHER" id="PTHR42724">
    <property type="entry name" value="TETRAACYLDISACCHARIDE 4'-KINASE"/>
    <property type="match status" value="1"/>
</dbReference>
<evidence type="ECO:0000256" key="5">
    <source>
        <dbReference type="ARBA" id="ARBA00022516"/>
    </source>
</evidence>
<gene>
    <name evidence="13 14" type="primary">lpxK</name>
    <name evidence="14" type="ORF">ACFSTE_15030</name>
</gene>
<dbReference type="RefSeq" id="WP_378253701.1">
    <property type="nucleotide sequence ID" value="NZ_JBHSJV010000001.1"/>
</dbReference>
<comment type="similarity">
    <text evidence="13">Belongs to the LpxK family.</text>
</comment>